<keyword evidence="14" id="KW-0106">Calcium</keyword>
<dbReference type="GO" id="GO:0005524">
    <property type="term" value="F:ATP binding"/>
    <property type="evidence" value="ECO:0007669"/>
    <property type="project" value="UniProtKB-KW"/>
</dbReference>
<dbReference type="InterPro" id="IPR036412">
    <property type="entry name" value="HAD-like_sf"/>
</dbReference>
<evidence type="ECO:0000256" key="18">
    <source>
        <dbReference type="ARBA" id="ARBA00022967"/>
    </source>
</evidence>
<dbReference type="GO" id="GO:0005388">
    <property type="term" value="F:P-type calcium transporter activity"/>
    <property type="evidence" value="ECO:0007669"/>
    <property type="project" value="UniProtKB-EC"/>
</dbReference>
<evidence type="ECO:0000256" key="9">
    <source>
        <dbReference type="ARBA" id="ARBA00022554"/>
    </source>
</evidence>
<evidence type="ECO:0000256" key="2">
    <source>
        <dbReference type="ARBA" id="ARBA00002388"/>
    </source>
</evidence>
<dbReference type="InterPro" id="IPR004014">
    <property type="entry name" value="ATPase_P-typ_cation-transptr_N"/>
</dbReference>
<evidence type="ECO:0000256" key="11">
    <source>
        <dbReference type="ARBA" id="ARBA00022692"/>
    </source>
</evidence>
<evidence type="ECO:0000256" key="10">
    <source>
        <dbReference type="ARBA" id="ARBA00022568"/>
    </source>
</evidence>
<dbReference type="Proteomes" id="UP000319731">
    <property type="component" value="Unassembled WGS sequence"/>
</dbReference>
<comment type="catalytic activity">
    <reaction evidence="1">
        <text>[protein]-peptidylproline (omega=180) = [protein]-peptidylproline (omega=0)</text>
        <dbReference type="Rhea" id="RHEA:16237"/>
        <dbReference type="Rhea" id="RHEA-COMP:10747"/>
        <dbReference type="Rhea" id="RHEA-COMP:10748"/>
        <dbReference type="ChEBI" id="CHEBI:83833"/>
        <dbReference type="ChEBI" id="CHEBI:83834"/>
        <dbReference type="EC" id="5.2.1.8"/>
    </reaction>
</comment>
<dbReference type="RefSeq" id="XP_031022535.1">
    <property type="nucleotide sequence ID" value="XM_031171476.1"/>
</dbReference>
<feature type="region of interest" description="Disordered" evidence="30">
    <location>
        <begin position="1757"/>
        <end position="1824"/>
    </location>
</feature>
<evidence type="ECO:0000259" key="33">
    <source>
        <dbReference type="PROSITE" id="PS50102"/>
    </source>
</evidence>
<dbReference type="InterPro" id="IPR044492">
    <property type="entry name" value="P_typ_ATPase_HD_dom"/>
</dbReference>
<evidence type="ECO:0000256" key="7">
    <source>
        <dbReference type="ARBA" id="ARBA00013194"/>
    </source>
</evidence>
<dbReference type="InterPro" id="IPR029000">
    <property type="entry name" value="Cyclophilin-like_dom_sf"/>
</dbReference>
<dbReference type="SUPFAM" id="SSF81660">
    <property type="entry name" value="Metal cation-transporting ATPase, ATP-binding domain N"/>
    <property type="match status" value="1"/>
</dbReference>
<evidence type="ECO:0000256" key="5">
    <source>
        <dbReference type="ARBA" id="ARBA00010739"/>
    </source>
</evidence>
<dbReference type="Pfam" id="PF00076">
    <property type="entry name" value="RRM_1"/>
    <property type="match status" value="1"/>
</dbReference>
<dbReference type="Gene3D" id="3.30.70.330">
    <property type="match status" value="1"/>
</dbReference>
<keyword evidence="13" id="KW-0547">Nucleotide-binding</keyword>
<dbReference type="PROSITE" id="PS00154">
    <property type="entry name" value="ATPASE_E1_E2"/>
    <property type="match status" value="1"/>
</dbReference>
<feature type="domain" description="PPIase cyclophilin-type" evidence="32">
    <location>
        <begin position="6"/>
        <end position="166"/>
    </location>
</feature>
<feature type="compositionally biased region" description="Polar residues" evidence="30">
    <location>
        <begin position="1174"/>
        <end position="1187"/>
    </location>
</feature>
<evidence type="ECO:0000256" key="20">
    <source>
        <dbReference type="ARBA" id="ARBA00023065"/>
    </source>
</evidence>
<dbReference type="Gene3D" id="1.20.1110.10">
    <property type="entry name" value="Calcium-transporting ATPase, transmembrane domain"/>
    <property type="match status" value="2"/>
</dbReference>
<keyword evidence="24" id="KW-0539">Nucleus</keyword>
<keyword evidence="10" id="KW-0109">Calcium transport</keyword>
<feature type="transmembrane region" description="Helical" evidence="31">
    <location>
        <begin position="641"/>
        <end position="659"/>
    </location>
</feature>
<dbReference type="SUPFAM" id="SSF50891">
    <property type="entry name" value="Cyclophilin-like"/>
    <property type="match status" value="1"/>
</dbReference>
<comment type="caution">
    <text evidence="34">The sequence shown here is derived from an EMBL/GenBank/DDBJ whole genome shotgun (WGS) entry which is preliminary data.</text>
</comment>
<dbReference type="EC" id="7.2.2.10" evidence="6"/>
<evidence type="ECO:0000256" key="3">
    <source>
        <dbReference type="ARBA" id="ARBA00004123"/>
    </source>
</evidence>
<keyword evidence="23" id="KW-0413">Isomerase</keyword>
<keyword evidence="19 31" id="KW-1133">Transmembrane helix</keyword>
<evidence type="ECO:0000256" key="30">
    <source>
        <dbReference type="SAM" id="MobiDB-lite"/>
    </source>
</evidence>
<evidence type="ECO:0000256" key="19">
    <source>
        <dbReference type="ARBA" id="ARBA00022989"/>
    </source>
</evidence>
<dbReference type="GeneID" id="42006773"/>
<keyword evidence="20" id="KW-0406">Ion transport</keyword>
<dbReference type="SUPFAM" id="SSF56784">
    <property type="entry name" value="HAD-like"/>
    <property type="match status" value="1"/>
</dbReference>
<evidence type="ECO:0000256" key="29">
    <source>
        <dbReference type="SAM" id="Coils"/>
    </source>
</evidence>
<feature type="compositionally biased region" description="Polar residues" evidence="30">
    <location>
        <begin position="1706"/>
        <end position="1718"/>
    </location>
</feature>
<dbReference type="STRING" id="1806994.A0A507C094"/>
<dbReference type="CDD" id="cd12235">
    <property type="entry name" value="RRM_PPIL4"/>
    <property type="match status" value="1"/>
</dbReference>
<comment type="similarity">
    <text evidence="25">Belongs to the cation transport ATPase (P-type) (TC 3.A.3) family.</text>
</comment>
<dbReference type="InterPro" id="IPR012677">
    <property type="entry name" value="Nucleotide-bd_a/b_plait_sf"/>
</dbReference>
<dbReference type="PROSITE" id="PS50102">
    <property type="entry name" value="RRM"/>
    <property type="match status" value="1"/>
</dbReference>
<evidence type="ECO:0000256" key="22">
    <source>
        <dbReference type="ARBA" id="ARBA00023136"/>
    </source>
</evidence>
<dbReference type="FunFam" id="2.70.150.10:FF:000028">
    <property type="entry name" value="Calcium-transporting ATPase"/>
    <property type="match status" value="1"/>
</dbReference>
<dbReference type="InterPro" id="IPR000504">
    <property type="entry name" value="RRM_dom"/>
</dbReference>
<feature type="transmembrane region" description="Helical" evidence="31">
    <location>
        <begin position="797"/>
        <end position="818"/>
    </location>
</feature>
<evidence type="ECO:0000256" key="21">
    <source>
        <dbReference type="ARBA" id="ARBA00023110"/>
    </source>
</evidence>
<protein>
    <recommendedName>
        <fullName evidence="27">Calcium-transporting ATPase 2</fullName>
        <ecNumber evidence="7">5.2.1.8</ecNumber>
        <ecNumber evidence="6">7.2.2.10</ecNumber>
    </recommendedName>
</protein>
<dbReference type="Pfam" id="PF00690">
    <property type="entry name" value="Cation_ATPase_N"/>
    <property type="match status" value="1"/>
</dbReference>
<keyword evidence="17 28" id="KW-0694">RNA-binding</keyword>
<feature type="coiled-coil region" evidence="29">
    <location>
        <begin position="1135"/>
        <end position="1162"/>
    </location>
</feature>
<keyword evidence="21" id="KW-0697">Rotamase</keyword>
<keyword evidence="22 31" id="KW-0472">Membrane</keyword>
<keyword evidence="18" id="KW-1278">Translocase</keyword>
<evidence type="ECO:0000256" key="28">
    <source>
        <dbReference type="PROSITE-ProRule" id="PRU00176"/>
    </source>
</evidence>
<proteinExistence type="inferred from homology"/>
<comment type="subcellular location">
    <subcellularLocation>
        <location evidence="3">Nucleus</location>
    </subcellularLocation>
    <subcellularLocation>
        <location evidence="4">Vacuole membrane</location>
        <topology evidence="4">Multi-pass membrane protein</topology>
    </subcellularLocation>
</comment>
<feature type="transmembrane region" description="Helical" evidence="31">
    <location>
        <begin position="1544"/>
        <end position="1565"/>
    </location>
</feature>
<gene>
    <name evidence="34" type="ORF">SmJEL517_g05550</name>
</gene>
<dbReference type="SMART" id="SM00360">
    <property type="entry name" value="RRM"/>
    <property type="match status" value="1"/>
</dbReference>
<dbReference type="Pfam" id="PF00122">
    <property type="entry name" value="E1-E2_ATPase"/>
    <property type="match status" value="1"/>
</dbReference>
<dbReference type="FunFam" id="1.20.1110.10:FF:000039">
    <property type="entry name" value="Calcium-transporting ATPase"/>
    <property type="match status" value="1"/>
</dbReference>
<feature type="transmembrane region" description="Helical" evidence="31">
    <location>
        <begin position="1577"/>
        <end position="1598"/>
    </location>
</feature>
<keyword evidence="16" id="KW-0460">Magnesium</keyword>
<comment type="function">
    <text evidence="2">PPIases accelerate the folding of proteins. It catalyzes the cis-trans isomerization of proline imidic peptide bonds in oligopeptides.</text>
</comment>
<dbReference type="EMBL" id="QEAO01000052">
    <property type="protein sequence ID" value="TPX31005.1"/>
    <property type="molecule type" value="Genomic_DNA"/>
</dbReference>
<evidence type="ECO:0000313" key="34">
    <source>
        <dbReference type="EMBL" id="TPX31005.1"/>
    </source>
</evidence>
<dbReference type="Pfam" id="PF00160">
    <property type="entry name" value="Pro_isomerase"/>
    <property type="match status" value="1"/>
</dbReference>
<sequence length="1824" mass="198774">MSVLLETSLGDIVIDLDVKRAPKACLNFVKLCKSKYYNFSLFHSVQKGFLAQAGDPTATGKGGESVWGVIDGPAKRYFAPEIHPKLKHKNRGTVSIATAATESGLPVAGSQFFITLSNEPLDYLDGKHAVFGSVAEGFDVLDKLDEALVDDQNRPFRDIRIKHTIILEDPFDDPSGLNVPEKSPEPSEAILKSTRIAEDEELFPDIDPEELEKDRRRKEAAARTLTLEMVGDLPFAEVKPPENVLFVCKLNPVTRDEDLETIFSRFGPIVSCEIIRDKKTGESLCYAFVEFEEKPNCEEAYFKMDNVLIDDRRIHVDFSQSVSKLHADFMLGKRRGLEDGEGNAGLERKRQYRDQQHKDNYDLVFEHDGELAEEKSRKSRKLEGRTVESSRGDRKEYRDDGRRVQSIDSRDKGSSSERYDDRRRNDTRRSDRDDDRRRDDRDDRRRDNELKDLFDPKSLDHLTRIGGLQGLVDGLKTDVNKGLCNVPDSLFSSTAVSPAQQTDNHPKSDTNEPTASTASRRPLKRLTSQSSFALGTVESTPLVSDNKMGRQQTSNGDASHQVVAIEDINEIHAARISVYGTNVLPAVKSKSILELMWLALHDKTLILLSCAALVSLAVGLYEDFKPPTSTAPEDNQKIHWIEGFSILMAVMIVVLASSINDYQKEKQFQALNAKKEDRQVKVIRDGSTQLLSVYQVLVGDVLELQPGDVIAADGVLINGMNLKCDESAATGESDTIKKTHERDPFLLSGSKVTEGVGKYVVAAVGVHSFNGKTMMALRQPSQVTPLQVKLDKLAENIAKIGASIGIALFLALILKYVVSVLNGPGFGNDAAQESGAEIIARLTNILISAITLVVVAVPEGLPLAVTLALAYATTRMLKDNNLVRVLAACETMGNATTICSDKTGTLTQNKMKVVQGTVGKYIHFESEEDVSKLPARLRNIKSAASNEARQAGSPLDGAQLLDLLVEGNALNSSAFEELNKTTGEVEVIGSKTEVALLGWIGAMGYPFSERRVQKDTTVVQVYPFSSERKSMSTLVKVSAPGAPTLYRMHVKGASEIVLGYCNKVVALPPDRQLKDRRRQIPETPCIANLDSRGLRELNDLIGSYAEQSLRTICLAYREWSKEAITIWLAGPIRDKVRAARKAEAEEEKRRKASEQMGELILDERSDEIRRTDTLDTNASSESPTTPTMGDELTDSDILMHPIALAELAGQDLTCAAIVGIEDPLRPGVASAVLACQRAGVVVRMVTGDNVLTARAIAAKCGILTRTGKVMEGSAFRKLSEAEMDAIIPTLCVLARSSPTDKQTLVARLKARGDVVAVTGDGTNDGPALKMADVGFSMGIAGTEVAKEASSIILMDDNFESIVKAIMWGRAVNDSVKKFLQFQLTVNITAVVLAVVSSLADSTESSALTAVQLLWVNLIMDTLAALALATESPTQAILERPPEGRNSPLINTQMWKMILGQAVFQIVIGLSILFAGAHIFRLPDLAAAGGILVVDVNSPQAAQDQKVVLRTIFFNVFVLLQLFNQINARRIDKNINVFEGIFSNPYFYCIWIFIAVFQVIIVQFGTFVFNVTGLNGPYWASCILVGLLSLPVGLVLRLLPDEILPWVWWRGSHQTLPIANEPRAVSVGGRTSVSIHSDVSSPRAVLHGKSASTFSSGVGDLDSAAARENWQQTLEKVPELKIFTSIRGSGRIYSERAPASRDGRPPSLSTMDGTTTNTAKRPASSYKLSKRAATMPPVRTGGSSAVLAGIGIELAGTGFRPSGNNKSAAQPASQRGSTGGSSSRLVSPKSPVKVATKQVDEEEGDVSVGSSDEQLAKGKGFTKPQ</sequence>
<dbReference type="SFLD" id="SFLDF00027">
    <property type="entry name" value="p-type_atpase"/>
    <property type="match status" value="1"/>
</dbReference>
<dbReference type="Gene3D" id="2.40.100.10">
    <property type="entry name" value="Cyclophilin-like"/>
    <property type="match status" value="1"/>
</dbReference>
<reference evidence="34 35" key="1">
    <citation type="journal article" date="2019" name="Sci. Rep.">
        <title>Comparative genomics of chytrid fungi reveal insights into the obligate biotrophic and pathogenic lifestyle of Synchytrium endobioticum.</title>
        <authorList>
            <person name="van de Vossenberg B.T.L.H."/>
            <person name="Warris S."/>
            <person name="Nguyen H.D.T."/>
            <person name="van Gent-Pelzer M.P.E."/>
            <person name="Joly D.L."/>
            <person name="van de Geest H.C."/>
            <person name="Bonants P.J.M."/>
            <person name="Smith D.S."/>
            <person name="Levesque C.A."/>
            <person name="van der Lee T.A.J."/>
        </authorList>
    </citation>
    <scope>NUCLEOTIDE SEQUENCE [LARGE SCALE GENOMIC DNA]</scope>
    <source>
        <strain evidence="34 35">JEL517</strain>
    </source>
</reference>
<evidence type="ECO:0000256" key="16">
    <source>
        <dbReference type="ARBA" id="ARBA00022842"/>
    </source>
</evidence>
<keyword evidence="35" id="KW-1185">Reference proteome</keyword>
<comment type="similarity">
    <text evidence="5">Belongs to the cyclophilin-type PPIase family. PPIL4 subfamily.</text>
</comment>
<dbReference type="InterPro" id="IPR002130">
    <property type="entry name" value="Cyclophilin-type_PPIase_dom"/>
</dbReference>
<dbReference type="CDD" id="cd02081">
    <property type="entry name" value="P-type_ATPase_Ca_PMCA-like"/>
    <property type="match status" value="1"/>
</dbReference>
<accession>A0A507C094</accession>
<evidence type="ECO:0000256" key="6">
    <source>
        <dbReference type="ARBA" id="ARBA00012790"/>
    </source>
</evidence>
<keyword evidence="12" id="KW-0479">Metal-binding</keyword>
<evidence type="ECO:0000256" key="12">
    <source>
        <dbReference type="ARBA" id="ARBA00022723"/>
    </source>
</evidence>
<evidence type="ECO:0000259" key="32">
    <source>
        <dbReference type="PROSITE" id="PS50072"/>
    </source>
</evidence>
<dbReference type="NCBIfam" id="TIGR01494">
    <property type="entry name" value="ATPase_P-type"/>
    <property type="match status" value="2"/>
</dbReference>
<dbReference type="OrthoDB" id="3352408at2759"/>
<dbReference type="GO" id="GO:0005886">
    <property type="term" value="C:plasma membrane"/>
    <property type="evidence" value="ECO:0007669"/>
    <property type="project" value="TreeGrafter"/>
</dbReference>
<evidence type="ECO:0000256" key="8">
    <source>
        <dbReference type="ARBA" id="ARBA00022448"/>
    </source>
</evidence>
<evidence type="ECO:0000256" key="15">
    <source>
        <dbReference type="ARBA" id="ARBA00022840"/>
    </source>
</evidence>
<evidence type="ECO:0000256" key="14">
    <source>
        <dbReference type="ARBA" id="ARBA00022837"/>
    </source>
</evidence>
<evidence type="ECO:0000256" key="27">
    <source>
        <dbReference type="ARBA" id="ARBA00067965"/>
    </source>
</evidence>
<evidence type="ECO:0000256" key="26">
    <source>
        <dbReference type="ARBA" id="ARBA00048694"/>
    </source>
</evidence>
<dbReference type="Pfam" id="PF13246">
    <property type="entry name" value="Cation_ATPase"/>
    <property type="match status" value="1"/>
</dbReference>
<dbReference type="SFLD" id="SFLDG00002">
    <property type="entry name" value="C1.7:_P-type_atpase_like"/>
    <property type="match status" value="1"/>
</dbReference>
<keyword evidence="8" id="KW-0813">Transport</keyword>
<feature type="compositionally biased region" description="Basic and acidic residues" evidence="30">
    <location>
        <begin position="346"/>
        <end position="360"/>
    </location>
</feature>
<dbReference type="GO" id="GO:0016887">
    <property type="term" value="F:ATP hydrolysis activity"/>
    <property type="evidence" value="ECO:0007669"/>
    <property type="project" value="InterPro"/>
</dbReference>
<dbReference type="InterPro" id="IPR023298">
    <property type="entry name" value="ATPase_P-typ_TM_dom_sf"/>
</dbReference>
<keyword evidence="11 31" id="KW-0812">Transmembrane</keyword>
<evidence type="ECO:0000256" key="1">
    <source>
        <dbReference type="ARBA" id="ARBA00000971"/>
    </source>
</evidence>
<dbReference type="FunFam" id="2.40.100.10:FF:000015">
    <property type="entry name" value="Peptidyl-prolyl cis-trans isomerase"/>
    <property type="match status" value="1"/>
</dbReference>
<dbReference type="SUPFAM" id="SSF81653">
    <property type="entry name" value="Calcium ATPase, transduction domain A"/>
    <property type="match status" value="1"/>
</dbReference>
<evidence type="ECO:0000256" key="23">
    <source>
        <dbReference type="ARBA" id="ARBA00023235"/>
    </source>
</evidence>
<feature type="transmembrane region" description="Helical" evidence="31">
    <location>
        <begin position="1457"/>
        <end position="1479"/>
    </location>
</feature>
<dbReference type="GO" id="GO:0005774">
    <property type="term" value="C:vacuolar membrane"/>
    <property type="evidence" value="ECO:0007669"/>
    <property type="project" value="UniProtKB-SubCell"/>
</dbReference>
<feature type="transmembrane region" description="Helical" evidence="31">
    <location>
        <begin position="1506"/>
        <end position="1523"/>
    </location>
</feature>
<keyword evidence="15" id="KW-0067">ATP-binding</keyword>
<keyword evidence="29" id="KW-0175">Coiled coil</keyword>
<dbReference type="InterPro" id="IPR059000">
    <property type="entry name" value="ATPase_P-type_domA"/>
</dbReference>
<evidence type="ECO:0000256" key="4">
    <source>
        <dbReference type="ARBA" id="ARBA00004128"/>
    </source>
</evidence>
<evidence type="ECO:0000256" key="13">
    <source>
        <dbReference type="ARBA" id="ARBA00022741"/>
    </source>
</evidence>
<evidence type="ECO:0000256" key="25">
    <source>
        <dbReference type="ARBA" id="ARBA00038148"/>
    </source>
</evidence>
<dbReference type="CDD" id="cd01921">
    <property type="entry name" value="cyclophilin_RRM"/>
    <property type="match status" value="1"/>
</dbReference>
<feature type="region of interest" description="Disordered" evidence="30">
    <location>
        <begin position="495"/>
        <end position="523"/>
    </location>
</feature>
<feature type="region of interest" description="Disordered" evidence="30">
    <location>
        <begin position="340"/>
        <end position="360"/>
    </location>
</feature>
<evidence type="ECO:0000256" key="17">
    <source>
        <dbReference type="ARBA" id="ARBA00022884"/>
    </source>
</evidence>
<dbReference type="InterPro" id="IPR018303">
    <property type="entry name" value="ATPase_P-typ_P_site"/>
</dbReference>
<feature type="domain" description="RRM" evidence="33">
    <location>
        <begin position="243"/>
        <end position="321"/>
    </location>
</feature>
<feature type="region of interest" description="Disordered" evidence="30">
    <location>
        <begin position="1692"/>
        <end position="1741"/>
    </location>
</feature>
<feature type="compositionally biased region" description="Polar residues" evidence="30">
    <location>
        <begin position="1761"/>
        <end position="1774"/>
    </location>
</feature>
<evidence type="ECO:0000256" key="24">
    <source>
        <dbReference type="ARBA" id="ARBA00023242"/>
    </source>
</evidence>
<feature type="region of interest" description="Disordered" evidence="30">
    <location>
        <begin position="372"/>
        <end position="443"/>
    </location>
</feature>
<dbReference type="GO" id="GO:0006874">
    <property type="term" value="P:intracellular calcium ion homeostasis"/>
    <property type="evidence" value="ECO:0007669"/>
    <property type="project" value="TreeGrafter"/>
</dbReference>
<dbReference type="InterPro" id="IPR006068">
    <property type="entry name" value="ATPase_P-typ_cation-transptr_C"/>
</dbReference>
<comment type="catalytic activity">
    <reaction evidence="26">
        <text>Ca(2+)(in) + ATP + H2O = Ca(2+)(out) + ADP + phosphate + H(+)</text>
        <dbReference type="Rhea" id="RHEA:18105"/>
        <dbReference type="ChEBI" id="CHEBI:15377"/>
        <dbReference type="ChEBI" id="CHEBI:15378"/>
        <dbReference type="ChEBI" id="CHEBI:29108"/>
        <dbReference type="ChEBI" id="CHEBI:30616"/>
        <dbReference type="ChEBI" id="CHEBI:43474"/>
        <dbReference type="ChEBI" id="CHEBI:456216"/>
        <dbReference type="EC" id="7.2.2.10"/>
    </reaction>
</comment>
<dbReference type="InterPro" id="IPR035979">
    <property type="entry name" value="RBD_domain_sf"/>
</dbReference>
<feature type="transmembrane region" description="Helical" evidence="31">
    <location>
        <begin position="838"/>
        <end position="871"/>
    </location>
</feature>
<dbReference type="PRINTS" id="PR00119">
    <property type="entry name" value="CATATPASE"/>
</dbReference>
<dbReference type="GO" id="GO:0046872">
    <property type="term" value="F:metal ion binding"/>
    <property type="evidence" value="ECO:0007669"/>
    <property type="project" value="UniProtKB-KW"/>
</dbReference>
<dbReference type="Gene3D" id="3.40.1110.10">
    <property type="entry name" value="Calcium-transporting ATPase, cytoplasmic domain N"/>
    <property type="match status" value="1"/>
</dbReference>
<dbReference type="FunFam" id="3.30.70.330:FF:000287">
    <property type="entry name" value="Peptidyl-prolyl cis-trans isomerase"/>
    <property type="match status" value="1"/>
</dbReference>
<dbReference type="FunFam" id="3.40.50.1000:FF:000018">
    <property type="entry name" value="Calcium-transporting ATPase"/>
    <property type="match status" value="1"/>
</dbReference>
<dbReference type="SFLD" id="SFLDS00003">
    <property type="entry name" value="Haloacid_Dehalogenase"/>
    <property type="match status" value="1"/>
</dbReference>
<dbReference type="EC" id="5.2.1.8" evidence="7"/>
<dbReference type="InterPro" id="IPR023299">
    <property type="entry name" value="ATPase_P-typ_cyto_dom_N"/>
</dbReference>
<feature type="region of interest" description="Disordered" evidence="30">
    <location>
        <begin position="1170"/>
        <end position="1191"/>
    </location>
</feature>
<dbReference type="GO" id="GO:0003723">
    <property type="term" value="F:RNA binding"/>
    <property type="evidence" value="ECO:0007669"/>
    <property type="project" value="UniProtKB-UniRule"/>
</dbReference>
<evidence type="ECO:0000256" key="31">
    <source>
        <dbReference type="SAM" id="Phobius"/>
    </source>
</evidence>
<dbReference type="SUPFAM" id="SSF54928">
    <property type="entry name" value="RNA-binding domain, RBD"/>
    <property type="match status" value="1"/>
</dbReference>
<name>A0A507C094_9FUNG</name>
<dbReference type="Gene3D" id="2.70.150.10">
    <property type="entry name" value="Calcium-transporting ATPase, cytoplasmic transduction domain A"/>
    <property type="match status" value="1"/>
</dbReference>
<dbReference type="PROSITE" id="PS50072">
    <property type="entry name" value="CSA_PPIASE_2"/>
    <property type="match status" value="1"/>
</dbReference>
<dbReference type="PANTHER" id="PTHR24093">
    <property type="entry name" value="CATION TRANSPORTING ATPASE"/>
    <property type="match status" value="1"/>
</dbReference>
<organism evidence="34 35">
    <name type="scientific">Synchytrium microbalum</name>
    <dbReference type="NCBI Taxonomy" id="1806994"/>
    <lineage>
        <taxon>Eukaryota</taxon>
        <taxon>Fungi</taxon>
        <taxon>Fungi incertae sedis</taxon>
        <taxon>Chytridiomycota</taxon>
        <taxon>Chytridiomycota incertae sedis</taxon>
        <taxon>Chytridiomycetes</taxon>
        <taxon>Synchytriales</taxon>
        <taxon>Synchytriaceae</taxon>
        <taxon>Synchytrium</taxon>
    </lineage>
</organism>
<dbReference type="GO" id="GO:0005634">
    <property type="term" value="C:nucleus"/>
    <property type="evidence" value="ECO:0007669"/>
    <property type="project" value="UniProtKB-SubCell"/>
</dbReference>
<keyword evidence="9" id="KW-0926">Vacuole</keyword>
<dbReference type="PANTHER" id="PTHR24093:SF369">
    <property type="entry name" value="CALCIUM-TRANSPORTING ATPASE"/>
    <property type="match status" value="1"/>
</dbReference>
<dbReference type="Pfam" id="PF00702">
    <property type="entry name" value="Hydrolase"/>
    <property type="match status" value="1"/>
</dbReference>
<dbReference type="SUPFAM" id="SSF81665">
    <property type="entry name" value="Calcium ATPase, transmembrane domain M"/>
    <property type="match status" value="1"/>
</dbReference>
<evidence type="ECO:0000313" key="35">
    <source>
        <dbReference type="Proteomes" id="UP000319731"/>
    </source>
</evidence>
<dbReference type="GO" id="GO:0003755">
    <property type="term" value="F:peptidyl-prolyl cis-trans isomerase activity"/>
    <property type="evidence" value="ECO:0007669"/>
    <property type="project" value="UniProtKB-KW"/>
</dbReference>
<dbReference type="InterPro" id="IPR008250">
    <property type="entry name" value="ATPase_P-typ_transduc_dom_A_sf"/>
</dbReference>
<dbReference type="Pfam" id="PF00689">
    <property type="entry name" value="Cation_ATPase_C"/>
    <property type="match status" value="1"/>
</dbReference>
<dbReference type="InterPro" id="IPR001757">
    <property type="entry name" value="P_typ_ATPase"/>
</dbReference>
<dbReference type="InterPro" id="IPR035538">
    <property type="entry name" value="Cyclophilin_PPIL4"/>
</dbReference>